<dbReference type="EMBL" id="PP955094">
    <property type="protein sequence ID" value="XCH39364.1"/>
    <property type="molecule type" value="Genomic_DNA"/>
</dbReference>
<gene>
    <name evidence="1" type="ORF">FpNV_119</name>
</gene>
<organism evidence="1">
    <name type="scientific">Faxonius propinquus nudivirus</name>
    <dbReference type="NCBI Taxonomy" id="3139431"/>
    <lineage>
        <taxon>Viruses</taxon>
        <taxon>Viruses incertae sedis</taxon>
        <taxon>Naldaviricetes</taxon>
        <taxon>Lefavirales</taxon>
        <taxon>Nudiviridae</taxon>
    </lineage>
</organism>
<reference evidence="1" key="1">
    <citation type="submission" date="2024-06" db="EMBL/GenBank/DDBJ databases">
        <title>North American crayfish harbour diverse members of the Nudiviridae.</title>
        <authorList>
            <person name="Stratton C."/>
            <person name="Bojko J."/>
        </authorList>
    </citation>
    <scope>NUCLEOTIDE SEQUENCE</scope>
    <source>
        <strain evidence="1">142H</strain>
    </source>
</reference>
<accession>A0AAU8GCH1</accession>
<protein>
    <submittedName>
        <fullName evidence="1">Uncharacterized protein</fullName>
    </submittedName>
</protein>
<evidence type="ECO:0000313" key="1">
    <source>
        <dbReference type="EMBL" id="XCH39364.1"/>
    </source>
</evidence>
<sequence>MDFNDQIIYENYKKILANTSSKDSLTKLWKIDPILFDPNFIANMIALAEKNEYKIDNFDDISSLRKSSVFRDFIKQTTDALITKFDFLFEIYFQAITEQTRKPSSVIKTRILTLLKLQLNIPSINNSINFKNSIINVSSSYKPKETERATAACDIAIMVENMFYSAIKNAPSQTFTYSSQPSTLTLQGPILKMLLRNIIMLQDELLNAAIACGVKVEPFITNIGNTIKF</sequence>
<proteinExistence type="predicted"/>
<name>A0AAU8GCH1_9VIRU</name>